<dbReference type="InterPro" id="IPR058627">
    <property type="entry name" value="MdtA-like_C"/>
</dbReference>
<protein>
    <submittedName>
        <fullName evidence="8">Efflux transporter periplasmic adaptor subunit</fullName>
    </submittedName>
</protein>
<organism evidence="8 9">
    <name type="scientific">Sphingomonas taxi</name>
    <dbReference type="NCBI Taxonomy" id="1549858"/>
    <lineage>
        <taxon>Bacteria</taxon>
        <taxon>Pseudomonadati</taxon>
        <taxon>Pseudomonadota</taxon>
        <taxon>Alphaproteobacteria</taxon>
        <taxon>Sphingomonadales</taxon>
        <taxon>Sphingomonadaceae</taxon>
        <taxon>Sphingomonas</taxon>
    </lineage>
</organism>
<comment type="similarity">
    <text evidence="2">Belongs to the membrane fusion protein (MFP) (TC 8.A.1) family.</text>
</comment>
<feature type="domain" description="Multidrug resistance protein MdtA-like alpha-helical hairpin" evidence="4">
    <location>
        <begin position="103"/>
        <end position="171"/>
    </location>
</feature>
<dbReference type="PANTHER" id="PTHR30158:SF3">
    <property type="entry name" value="MULTIDRUG EFFLUX PUMP SUBUNIT ACRA-RELATED"/>
    <property type="match status" value="1"/>
</dbReference>
<keyword evidence="3" id="KW-0732">Signal</keyword>
<evidence type="ECO:0000313" key="8">
    <source>
        <dbReference type="EMBL" id="PZO75932.1"/>
    </source>
</evidence>
<dbReference type="SUPFAM" id="SSF111369">
    <property type="entry name" value="HlyD-like secretion proteins"/>
    <property type="match status" value="1"/>
</dbReference>
<proteinExistence type="inferred from homology"/>
<comment type="subcellular location">
    <subcellularLocation>
        <location evidence="1">Cell envelope</location>
    </subcellularLocation>
</comment>
<dbReference type="GO" id="GO:0005886">
    <property type="term" value="C:plasma membrane"/>
    <property type="evidence" value="ECO:0007669"/>
    <property type="project" value="UniProtKB-SubCell"/>
</dbReference>
<dbReference type="Proteomes" id="UP000249555">
    <property type="component" value="Unassembled WGS sequence"/>
</dbReference>
<feature type="domain" description="Multidrug resistance protein MdtA-like beta-barrel" evidence="6">
    <location>
        <begin position="208"/>
        <end position="292"/>
    </location>
</feature>
<dbReference type="EMBL" id="QFMX01000003">
    <property type="protein sequence ID" value="PZO75932.1"/>
    <property type="molecule type" value="Genomic_DNA"/>
</dbReference>
<gene>
    <name evidence="8" type="ORF">DI640_03915</name>
</gene>
<dbReference type="NCBIfam" id="TIGR01730">
    <property type="entry name" value="RND_mfp"/>
    <property type="match status" value="1"/>
</dbReference>
<dbReference type="PROSITE" id="PS51257">
    <property type="entry name" value="PROKAR_LIPOPROTEIN"/>
    <property type="match status" value="1"/>
</dbReference>
<comment type="caution">
    <text evidence="8">The sequence shown here is derived from an EMBL/GenBank/DDBJ whole genome shotgun (WGS) entry which is preliminary data.</text>
</comment>
<evidence type="ECO:0000259" key="5">
    <source>
        <dbReference type="Pfam" id="PF25917"/>
    </source>
</evidence>
<dbReference type="InterPro" id="IPR058625">
    <property type="entry name" value="MdtA-like_BSH"/>
</dbReference>
<dbReference type="Gene3D" id="2.40.420.20">
    <property type="match status" value="1"/>
</dbReference>
<evidence type="ECO:0000256" key="1">
    <source>
        <dbReference type="ARBA" id="ARBA00004196"/>
    </source>
</evidence>
<sequence>MLFMTTRRALPLLLTFSLAACGAAEKGGPPRQGPVEVGVVTLTAQPVTTTTELTGRITATAVADVRPQVDGIIKARLFTEGATVRAGQPLYQIDPRLYRATRDQTAAQLASAQASAATAQAKVARYNRLQTADAVARQDVDDAVAADREAKASIAQYRASLRTANVNLGFTRVYAPISGRIGRSAFTVGALVSAAQTSALATISQLDPIYVDIQQSSTALLDLRESLASGDVLPASTTVRLVLENGRVYPQAGTIQFGEVSVDTTTGTVTLRARFPNPQGILLPGMFVRLTVPQTIVRNGILAPQQGITRDAKGNATALVVGADNKVALRQVTTGQAVGAQWLITAGLRTGDRLIVQGTDKAQPGATVKAVTVAAGTTAAGTTNPGITN</sequence>
<evidence type="ECO:0000259" key="7">
    <source>
        <dbReference type="Pfam" id="PF25967"/>
    </source>
</evidence>
<name>A0A2W4Z652_9SPHN</name>
<evidence type="ECO:0000256" key="2">
    <source>
        <dbReference type="ARBA" id="ARBA00009477"/>
    </source>
</evidence>
<accession>A0A2W4Z652</accession>
<dbReference type="Pfam" id="PF25944">
    <property type="entry name" value="Beta-barrel_RND"/>
    <property type="match status" value="1"/>
</dbReference>
<feature type="chain" id="PRO_5015893097" evidence="3">
    <location>
        <begin position="20"/>
        <end position="389"/>
    </location>
</feature>
<feature type="domain" description="Multidrug resistance protein MdtA-like barrel-sandwich hybrid" evidence="5">
    <location>
        <begin position="62"/>
        <end position="203"/>
    </location>
</feature>
<dbReference type="Pfam" id="PF25876">
    <property type="entry name" value="HH_MFP_RND"/>
    <property type="match status" value="1"/>
</dbReference>
<dbReference type="Pfam" id="PF25967">
    <property type="entry name" value="RND-MFP_C"/>
    <property type="match status" value="1"/>
</dbReference>
<feature type="domain" description="Multidrug resistance protein MdtA-like C-terminal permuted SH3" evidence="7">
    <location>
        <begin position="299"/>
        <end position="361"/>
    </location>
</feature>
<dbReference type="InterPro" id="IPR058626">
    <property type="entry name" value="MdtA-like_b-barrel"/>
</dbReference>
<evidence type="ECO:0000259" key="4">
    <source>
        <dbReference type="Pfam" id="PF25876"/>
    </source>
</evidence>
<dbReference type="GO" id="GO:0015721">
    <property type="term" value="P:bile acid and bile salt transport"/>
    <property type="evidence" value="ECO:0007669"/>
    <property type="project" value="TreeGrafter"/>
</dbReference>
<dbReference type="Gene3D" id="2.40.50.100">
    <property type="match status" value="1"/>
</dbReference>
<dbReference type="Pfam" id="PF25917">
    <property type="entry name" value="BSH_RND"/>
    <property type="match status" value="1"/>
</dbReference>
<feature type="signal peptide" evidence="3">
    <location>
        <begin position="1"/>
        <end position="19"/>
    </location>
</feature>
<dbReference type="GO" id="GO:0022857">
    <property type="term" value="F:transmembrane transporter activity"/>
    <property type="evidence" value="ECO:0007669"/>
    <property type="project" value="InterPro"/>
</dbReference>
<dbReference type="InterPro" id="IPR006143">
    <property type="entry name" value="RND_pump_MFP"/>
</dbReference>
<dbReference type="Gene3D" id="1.10.287.470">
    <property type="entry name" value="Helix hairpin bin"/>
    <property type="match status" value="1"/>
</dbReference>
<evidence type="ECO:0000313" key="9">
    <source>
        <dbReference type="Proteomes" id="UP000249555"/>
    </source>
</evidence>
<dbReference type="AlphaFoldDB" id="A0A2W4Z652"/>
<dbReference type="Gene3D" id="2.40.30.170">
    <property type="match status" value="1"/>
</dbReference>
<dbReference type="FunFam" id="2.40.420.20:FF:000001">
    <property type="entry name" value="Efflux RND transporter periplasmic adaptor subunit"/>
    <property type="match status" value="1"/>
</dbReference>
<dbReference type="PANTHER" id="PTHR30158">
    <property type="entry name" value="ACRA/E-RELATED COMPONENT OF DRUG EFFLUX TRANSPORTER"/>
    <property type="match status" value="1"/>
</dbReference>
<dbReference type="GO" id="GO:0046677">
    <property type="term" value="P:response to antibiotic"/>
    <property type="evidence" value="ECO:0007669"/>
    <property type="project" value="TreeGrafter"/>
</dbReference>
<evidence type="ECO:0000256" key="3">
    <source>
        <dbReference type="SAM" id="SignalP"/>
    </source>
</evidence>
<dbReference type="InterPro" id="IPR058624">
    <property type="entry name" value="MdtA-like_HH"/>
</dbReference>
<reference evidence="8 9" key="1">
    <citation type="submission" date="2017-08" db="EMBL/GenBank/DDBJ databases">
        <title>Infants hospitalized years apart are colonized by the same room-sourced microbial strains.</title>
        <authorList>
            <person name="Brooks B."/>
            <person name="Olm M.R."/>
            <person name="Firek B.A."/>
            <person name="Baker R."/>
            <person name="Thomas B.C."/>
            <person name="Morowitz M.J."/>
            <person name="Banfield J.F."/>
        </authorList>
    </citation>
    <scope>NUCLEOTIDE SEQUENCE [LARGE SCALE GENOMIC DNA]</scope>
    <source>
        <strain evidence="8">S2_018_000_R3_119</strain>
    </source>
</reference>
<evidence type="ECO:0000259" key="6">
    <source>
        <dbReference type="Pfam" id="PF25944"/>
    </source>
</evidence>